<dbReference type="InterPro" id="IPR036388">
    <property type="entry name" value="WH-like_DNA-bd_sf"/>
</dbReference>
<dbReference type="PANTHER" id="PTHR44688:SF16">
    <property type="entry name" value="DNA-BINDING TRANSCRIPTIONAL ACTIVATOR DEVR_DOSR"/>
    <property type="match status" value="1"/>
</dbReference>
<dbReference type="CDD" id="cd06170">
    <property type="entry name" value="LuxR_C_like"/>
    <property type="match status" value="1"/>
</dbReference>
<accession>A0ABY6IMX4</accession>
<gene>
    <name evidence="5" type="ORF">OF122_18265</name>
</gene>
<sequence>MKQHDAIAGVVDEIYVDLRGGGIEALFYDFSPVPFSADESVFCLPTHIEARGIPDEMLIDWCEHGLYRLDPVQRCASRITRPFYWTYHPGEASMITPELIADGGALVSEKLMAWGLARGITVPIHLPGGGFATATGFLGGKVPSRSILAQFAYVAHELQDRIAPMLEPAVPRLSPRERECVQMTGQGLSAKQIAFELGRSESMVVKHLQSAARKLGARNRPHSVALAARYGYLH</sequence>
<dbReference type="InterPro" id="IPR016032">
    <property type="entry name" value="Sig_transdc_resp-reg_C-effctor"/>
</dbReference>
<dbReference type="InterPro" id="IPR000792">
    <property type="entry name" value="Tscrpt_reg_LuxR_C"/>
</dbReference>
<evidence type="ECO:0000256" key="1">
    <source>
        <dbReference type="ARBA" id="ARBA00023015"/>
    </source>
</evidence>
<evidence type="ECO:0000313" key="6">
    <source>
        <dbReference type="Proteomes" id="UP001163882"/>
    </source>
</evidence>
<dbReference type="RefSeq" id="WP_264225604.1">
    <property type="nucleotide sequence ID" value="NZ_CP107716.1"/>
</dbReference>
<keyword evidence="6" id="KW-1185">Reference proteome</keyword>
<keyword evidence="3" id="KW-0804">Transcription</keyword>
<name>A0ABY6IMX4_9HYPH</name>
<dbReference type="InterPro" id="IPR036693">
    <property type="entry name" value="TF_LuxR_autoind-bd_dom_sf"/>
</dbReference>
<proteinExistence type="predicted"/>
<dbReference type="InterPro" id="IPR005143">
    <property type="entry name" value="TF_LuxR_autoind-bd_dom"/>
</dbReference>
<keyword evidence="2" id="KW-0238">DNA-binding</keyword>
<evidence type="ECO:0000259" key="4">
    <source>
        <dbReference type="PROSITE" id="PS50043"/>
    </source>
</evidence>
<reference evidence="5" key="1">
    <citation type="submission" date="2022-10" db="EMBL/GenBank/DDBJ databases">
        <title>YIM 151497 complete genome.</title>
        <authorList>
            <person name="Chen X."/>
        </authorList>
    </citation>
    <scope>NUCLEOTIDE SEQUENCE</scope>
    <source>
        <strain evidence="5">YIM 151497</strain>
    </source>
</reference>
<dbReference type="SMART" id="SM00421">
    <property type="entry name" value="HTH_LUXR"/>
    <property type="match status" value="1"/>
</dbReference>
<keyword evidence="1" id="KW-0805">Transcription regulation</keyword>
<dbReference type="EMBL" id="CP107716">
    <property type="protein sequence ID" value="UYQ71957.1"/>
    <property type="molecule type" value="Genomic_DNA"/>
</dbReference>
<evidence type="ECO:0000256" key="3">
    <source>
        <dbReference type="ARBA" id="ARBA00023163"/>
    </source>
</evidence>
<dbReference type="Proteomes" id="UP001163882">
    <property type="component" value="Chromosome"/>
</dbReference>
<dbReference type="Pfam" id="PF00196">
    <property type="entry name" value="GerE"/>
    <property type="match status" value="1"/>
</dbReference>
<dbReference type="SUPFAM" id="SSF75516">
    <property type="entry name" value="Pheromone-binding domain of LuxR-like quorum-sensing transcription factors"/>
    <property type="match status" value="1"/>
</dbReference>
<protein>
    <submittedName>
        <fullName evidence="5">LuxR family transcriptional regulator</fullName>
    </submittedName>
</protein>
<evidence type="ECO:0000256" key="2">
    <source>
        <dbReference type="ARBA" id="ARBA00023125"/>
    </source>
</evidence>
<dbReference type="PANTHER" id="PTHR44688">
    <property type="entry name" value="DNA-BINDING TRANSCRIPTIONAL ACTIVATOR DEVR_DOSR"/>
    <property type="match status" value="1"/>
</dbReference>
<organism evidence="5 6">
    <name type="scientific">Pelagibacterium flavum</name>
    <dbReference type="NCBI Taxonomy" id="2984530"/>
    <lineage>
        <taxon>Bacteria</taxon>
        <taxon>Pseudomonadati</taxon>
        <taxon>Pseudomonadota</taxon>
        <taxon>Alphaproteobacteria</taxon>
        <taxon>Hyphomicrobiales</taxon>
        <taxon>Devosiaceae</taxon>
        <taxon>Pelagibacterium</taxon>
    </lineage>
</organism>
<dbReference type="Pfam" id="PF03472">
    <property type="entry name" value="Autoind_bind"/>
    <property type="match status" value="1"/>
</dbReference>
<dbReference type="PROSITE" id="PS50043">
    <property type="entry name" value="HTH_LUXR_2"/>
    <property type="match status" value="1"/>
</dbReference>
<evidence type="ECO:0000313" key="5">
    <source>
        <dbReference type="EMBL" id="UYQ71957.1"/>
    </source>
</evidence>
<dbReference type="Gene3D" id="1.10.10.10">
    <property type="entry name" value="Winged helix-like DNA-binding domain superfamily/Winged helix DNA-binding domain"/>
    <property type="match status" value="1"/>
</dbReference>
<dbReference type="PRINTS" id="PR00038">
    <property type="entry name" value="HTHLUXR"/>
</dbReference>
<dbReference type="Gene3D" id="3.30.450.80">
    <property type="entry name" value="Transcription factor LuxR-like, autoinducer-binding domain"/>
    <property type="match status" value="1"/>
</dbReference>
<dbReference type="SUPFAM" id="SSF46894">
    <property type="entry name" value="C-terminal effector domain of the bipartite response regulators"/>
    <property type="match status" value="1"/>
</dbReference>
<feature type="domain" description="HTH luxR-type" evidence="4">
    <location>
        <begin position="166"/>
        <end position="231"/>
    </location>
</feature>